<name>A0ABV1W3Q1_9ACTN</name>
<proteinExistence type="predicted"/>
<dbReference type="Proteomes" id="UP001458415">
    <property type="component" value="Unassembled WGS sequence"/>
</dbReference>
<evidence type="ECO:0000256" key="1">
    <source>
        <dbReference type="SAM" id="Phobius"/>
    </source>
</evidence>
<dbReference type="EMBL" id="JBEPCU010000281">
    <property type="protein sequence ID" value="MER6978822.1"/>
    <property type="molecule type" value="Genomic_DNA"/>
</dbReference>
<accession>A0ABV1W3Q1</accession>
<keyword evidence="1" id="KW-1133">Transmembrane helix</keyword>
<keyword evidence="1" id="KW-0812">Transmembrane</keyword>
<comment type="caution">
    <text evidence="2">The sequence shown here is derived from an EMBL/GenBank/DDBJ whole genome shotgun (WGS) entry which is preliminary data.</text>
</comment>
<keyword evidence="3" id="KW-1185">Reference proteome</keyword>
<sequence length="50" mass="5388">MSPPFAKLVLDDEALAVTLALLLLRIGGLLLVSCWVGPMVGRPGRCQLPW</sequence>
<gene>
    <name evidence="2" type="ORF">ABT317_17910</name>
</gene>
<organism evidence="2 3">
    <name type="scientific">Streptomyces carpinensis</name>
    <dbReference type="NCBI Taxonomy" id="66369"/>
    <lineage>
        <taxon>Bacteria</taxon>
        <taxon>Bacillati</taxon>
        <taxon>Actinomycetota</taxon>
        <taxon>Actinomycetes</taxon>
        <taxon>Kitasatosporales</taxon>
        <taxon>Streptomycetaceae</taxon>
        <taxon>Streptomyces</taxon>
    </lineage>
</organism>
<feature type="transmembrane region" description="Helical" evidence="1">
    <location>
        <begin position="14"/>
        <end position="36"/>
    </location>
</feature>
<protein>
    <submittedName>
        <fullName evidence="2">Uncharacterized protein</fullName>
    </submittedName>
</protein>
<evidence type="ECO:0000313" key="2">
    <source>
        <dbReference type="EMBL" id="MER6978822.1"/>
    </source>
</evidence>
<evidence type="ECO:0000313" key="3">
    <source>
        <dbReference type="Proteomes" id="UP001458415"/>
    </source>
</evidence>
<dbReference type="RefSeq" id="WP_158103898.1">
    <property type="nucleotide sequence ID" value="NZ_MUBM01000170.1"/>
</dbReference>
<reference evidence="2 3" key="1">
    <citation type="submission" date="2024-06" db="EMBL/GenBank/DDBJ databases">
        <title>The Natural Products Discovery Center: Release of the First 8490 Sequenced Strains for Exploring Actinobacteria Biosynthetic Diversity.</title>
        <authorList>
            <person name="Kalkreuter E."/>
            <person name="Kautsar S.A."/>
            <person name="Yang D."/>
            <person name="Bader C.D."/>
            <person name="Teijaro C.N."/>
            <person name="Fluegel L."/>
            <person name="Davis C.M."/>
            <person name="Simpson J.R."/>
            <person name="Lauterbach L."/>
            <person name="Steele A.D."/>
            <person name="Gui C."/>
            <person name="Meng S."/>
            <person name="Li G."/>
            <person name="Viehrig K."/>
            <person name="Ye F."/>
            <person name="Su P."/>
            <person name="Kiefer A.F."/>
            <person name="Nichols A."/>
            <person name="Cepeda A.J."/>
            <person name="Yan W."/>
            <person name="Fan B."/>
            <person name="Jiang Y."/>
            <person name="Adhikari A."/>
            <person name="Zheng C.-J."/>
            <person name="Schuster L."/>
            <person name="Cowan T.M."/>
            <person name="Smanski M.J."/>
            <person name="Chevrette M.G."/>
            <person name="De Carvalho L.P.S."/>
            <person name="Shen B."/>
        </authorList>
    </citation>
    <scope>NUCLEOTIDE SEQUENCE [LARGE SCALE GENOMIC DNA]</scope>
    <source>
        <strain evidence="2 3">NPDC000634</strain>
    </source>
</reference>
<keyword evidence="1" id="KW-0472">Membrane</keyword>